<evidence type="ECO:0000313" key="1">
    <source>
        <dbReference type="EMBL" id="QUX26481.1"/>
    </source>
</evidence>
<name>A0A975KUX7_9ACTN</name>
<gene>
    <name evidence="1" type="ORF">KGD84_32810</name>
</gene>
<geneLocation type="plasmid" evidence="1 2">
    <name>unnamed4</name>
</geneLocation>
<dbReference type="GO" id="GO:0016874">
    <property type="term" value="F:ligase activity"/>
    <property type="evidence" value="ECO:0007669"/>
    <property type="project" value="UniProtKB-KW"/>
</dbReference>
<evidence type="ECO:0000313" key="2">
    <source>
        <dbReference type="Proteomes" id="UP000676079"/>
    </source>
</evidence>
<organism evidence="1 2">
    <name type="scientific">Nocardiopsis changdeensis</name>
    <dbReference type="NCBI Taxonomy" id="2831969"/>
    <lineage>
        <taxon>Bacteria</taxon>
        <taxon>Bacillati</taxon>
        <taxon>Actinomycetota</taxon>
        <taxon>Actinomycetes</taxon>
        <taxon>Streptosporangiales</taxon>
        <taxon>Nocardiopsidaceae</taxon>
        <taxon>Nocardiopsis</taxon>
    </lineage>
</organism>
<dbReference type="SUPFAM" id="SSF55144">
    <property type="entry name" value="LigT-like"/>
    <property type="match status" value="1"/>
</dbReference>
<keyword evidence="2" id="KW-1185">Reference proteome</keyword>
<keyword evidence="1" id="KW-0614">Plasmid</keyword>
<proteinExistence type="predicted"/>
<dbReference type="InterPro" id="IPR009097">
    <property type="entry name" value="Cyclic_Pdiesterase"/>
</dbReference>
<dbReference type="Proteomes" id="UP000676079">
    <property type="component" value="Plasmid unnamed4"/>
</dbReference>
<dbReference type="Pfam" id="PF13563">
    <property type="entry name" value="2_5_RNA_ligase2"/>
    <property type="match status" value="1"/>
</dbReference>
<sequence>MTLTAPAPSTDATTRDHWWVRPGWGPTTSWWTVHATFGGQPGTPVLRAETARLRPLVDRTGWDLIPDRWLHLTMQGVGDTAQVDAQRITAVAAAVRRAVAGTGPLVVELGPVAVDAEGINLPARGEGARALDAVRDRVREAIGEVVGADGVEGGPEWRPHVSLAYANTTGLPLEPVREDLAAAGVPVMVEVDHLSLIALRRDGHLYRWDRAEALPLA</sequence>
<dbReference type="Gene3D" id="3.90.1140.10">
    <property type="entry name" value="Cyclic phosphodiesterase"/>
    <property type="match status" value="1"/>
</dbReference>
<dbReference type="EMBL" id="CP074136">
    <property type="protein sequence ID" value="QUX26481.1"/>
    <property type="molecule type" value="Genomic_DNA"/>
</dbReference>
<accession>A0A975KUX7</accession>
<dbReference type="RefSeq" id="WP_220566060.1">
    <property type="nucleotide sequence ID" value="NZ_CP074136.1"/>
</dbReference>
<keyword evidence="1" id="KW-0436">Ligase</keyword>
<reference evidence="2" key="1">
    <citation type="submission" date="2021-05" db="EMBL/GenBank/DDBJ databases">
        <title>Direct Submission.</title>
        <authorList>
            <person name="Li K."/>
            <person name="Gao J."/>
        </authorList>
    </citation>
    <scope>NUCLEOTIDE SEQUENCE [LARGE SCALE GENOMIC DNA]</scope>
    <source>
        <strain evidence="2">Mg02</strain>
        <plasmid evidence="2">unnamed4</plasmid>
    </source>
</reference>
<protein>
    <submittedName>
        <fullName evidence="1">2'-5' RNA ligase family protein</fullName>
    </submittedName>
</protein>